<dbReference type="AlphaFoldDB" id="A0A142CLM8"/>
<keyword evidence="1" id="KW-0614">Plasmid</keyword>
<protein>
    <submittedName>
        <fullName evidence="1">Uncharacterized protein</fullName>
    </submittedName>
</protein>
<sequence>MNIAVRNNAFYFCLPIMNNITVGRGIYSSVTAPALPLIP</sequence>
<geneLocation type="plasmid" evidence="1">
    <name>p80-547</name>
</geneLocation>
<reference evidence="1" key="1">
    <citation type="journal article" date="2016" name="Nat. Microbiol.">
        <title>Global phylogeography and evolutionary history of Shigella dysenteriae type 1.</title>
        <authorList>
            <person name="Njamkepo E."/>
            <person name="Fawal N."/>
            <person name="Tran-Dien A."/>
            <person name="Hawkey J."/>
            <person name="Strockbine N."/>
            <person name="Jenkins C."/>
            <person name="Talukder K.A."/>
            <person name="Bercion R."/>
            <person name="Kuleshov K."/>
            <person name="Kolinska R."/>
            <person name="Russell J.E."/>
            <person name="Kaftyreva L."/>
            <person name="Accou-Demartin M."/>
            <person name="Karas A."/>
            <person name="Vandenberg O."/>
            <person name="Mather A.E."/>
            <person name="Mason C.J."/>
            <person name="Page A.J."/>
            <person name="Ramamurthy T."/>
            <person name="Bizet C."/>
            <person name="Gamian A."/>
            <person name="Carle I."/>
            <person name="Sow A.G."/>
            <person name="Bouchier C."/>
            <person name="Wester A.L."/>
            <person name="Lejay-Collin M."/>
            <person name="Fonkoua M.C."/>
            <person name="Hello S.L."/>
            <person name="Blaser M.J."/>
            <person name="Jernberg C."/>
            <person name="Ruckly C."/>
            <person name="Merens A."/>
            <person name="Page A.L."/>
            <person name="Aslett M."/>
            <person name="Roggentin P."/>
            <person name="Fruth A."/>
            <person name="Denamur E."/>
            <person name="Venkatesan M."/>
            <person name="Bercovier H."/>
            <person name="Bodhidatta L."/>
            <person name="Chiou C.S."/>
            <person name="Clermont D."/>
            <person name="Colonna B."/>
            <person name="Egorova S."/>
            <person name="Pazhani G.P."/>
            <person name="Ezernitchi A.V."/>
            <person name="Guigon G."/>
            <person name="Harris S.R."/>
            <person name="Izumiya H."/>
            <person name="Korzeniowska-Kowal A."/>
            <person name="Lutynska A."/>
            <person name="Gouali M."/>
            <person name="Grimont F."/>
            <person name="Langendorf C."/>
            <person name="Marejkova M."/>
            <person name="Peterson L.A."/>
            <person name="Perez-Perez G."/>
            <person name="Ngandjio A."/>
            <person name="Podkolzin A."/>
            <person name="Souche E."/>
            <person name="Makarova M."/>
            <person name="Shipulin G.A."/>
            <person name="Ye C."/>
            <person name="Zemlickova H."/>
            <person name="Herpay M."/>
            <person name="Grimont P.A."/>
            <person name="Parkhill J."/>
            <person name="Sansonetti P."/>
            <person name="Holt K.E."/>
            <person name="Brisse S."/>
            <person name="Thomson N.R."/>
            <person name="Weill F.X."/>
        </authorList>
    </citation>
    <scope>NUCLEOTIDE SEQUENCE</scope>
    <source>
        <strain evidence="1">80-547</strain>
        <plasmid evidence="1">p80-547</plasmid>
    </source>
</reference>
<proteinExistence type="predicted"/>
<accession>A0A142CLM8</accession>
<name>A0A142CLM8_SHIDY</name>
<dbReference type="EMBL" id="KT754160">
    <property type="protein sequence ID" value="AMQ11473.1"/>
    <property type="molecule type" value="Genomic_DNA"/>
</dbReference>
<organism evidence="1">
    <name type="scientific">Shigella dysenteriae</name>
    <dbReference type="NCBI Taxonomy" id="622"/>
    <lineage>
        <taxon>Bacteria</taxon>
        <taxon>Pseudomonadati</taxon>
        <taxon>Pseudomonadota</taxon>
        <taxon>Gammaproteobacteria</taxon>
        <taxon>Enterobacterales</taxon>
        <taxon>Enterobacteriaceae</taxon>
        <taxon>Shigella</taxon>
    </lineage>
</organism>
<evidence type="ECO:0000313" key="1">
    <source>
        <dbReference type="EMBL" id="AMQ11473.1"/>
    </source>
</evidence>